<reference evidence="3 4" key="1">
    <citation type="submission" date="2021-07" db="EMBL/GenBank/DDBJ databases">
        <authorList>
            <person name="Palmer J.M."/>
        </authorList>
    </citation>
    <scope>NUCLEOTIDE SEQUENCE [LARGE SCALE GENOMIC DNA]</scope>
    <source>
        <strain evidence="3 4">AT_MEX2019</strain>
        <tissue evidence="3">Muscle</tissue>
    </source>
</reference>
<feature type="signal peptide" evidence="2">
    <location>
        <begin position="1"/>
        <end position="24"/>
    </location>
</feature>
<accession>A0ABU7A9R6</accession>
<name>A0ABU7A9R6_9TELE</name>
<evidence type="ECO:0000256" key="2">
    <source>
        <dbReference type="SAM" id="SignalP"/>
    </source>
</evidence>
<evidence type="ECO:0000313" key="4">
    <source>
        <dbReference type="Proteomes" id="UP001345963"/>
    </source>
</evidence>
<feature type="region of interest" description="Disordered" evidence="1">
    <location>
        <begin position="110"/>
        <end position="130"/>
    </location>
</feature>
<keyword evidence="2" id="KW-0732">Signal</keyword>
<organism evidence="3 4">
    <name type="scientific">Ataeniobius toweri</name>
    <dbReference type="NCBI Taxonomy" id="208326"/>
    <lineage>
        <taxon>Eukaryota</taxon>
        <taxon>Metazoa</taxon>
        <taxon>Chordata</taxon>
        <taxon>Craniata</taxon>
        <taxon>Vertebrata</taxon>
        <taxon>Euteleostomi</taxon>
        <taxon>Actinopterygii</taxon>
        <taxon>Neopterygii</taxon>
        <taxon>Teleostei</taxon>
        <taxon>Neoteleostei</taxon>
        <taxon>Acanthomorphata</taxon>
        <taxon>Ovalentaria</taxon>
        <taxon>Atherinomorphae</taxon>
        <taxon>Cyprinodontiformes</taxon>
        <taxon>Goodeidae</taxon>
        <taxon>Ataeniobius</taxon>
    </lineage>
</organism>
<proteinExistence type="predicted"/>
<evidence type="ECO:0000256" key="1">
    <source>
        <dbReference type="SAM" id="MobiDB-lite"/>
    </source>
</evidence>
<comment type="caution">
    <text evidence="3">The sequence shown here is derived from an EMBL/GenBank/DDBJ whole genome shotgun (WGS) entry which is preliminary data.</text>
</comment>
<sequence length="130" mass="14420">MKLWLECAGLPCTWLHSLLPLTLTSFSVTAKEKHPISIMQPPPCFPMSSSRPTVFLTWCFEAGWREGETSCAQMPEEAVVLWSFITQTGRRRSSPAPYSLHCGRRLKVTNSPQQPGLANTPGLITTSMPS</sequence>
<keyword evidence="4" id="KW-1185">Reference proteome</keyword>
<gene>
    <name evidence="3" type="ORF">ATANTOWER_001980</name>
</gene>
<protein>
    <submittedName>
        <fullName evidence="3">Uncharacterized protein</fullName>
    </submittedName>
</protein>
<dbReference type="Proteomes" id="UP001345963">
    <property type="component" value="Unassembled WGS sequence"/>
</dbReference>
<evidence type="ECO:0000313" key="3">
    <source>
        <dbReference type="EMBL" id="MED6234524.1"/>
    </source>
</evidence>
<feature type="chain" id="PRO_5047299074" evidence="2">
    <location>
        <begin position="25"/>
        <end position="130"/>
    </location>
</feature>
<dbReference type="EMBL" id="JAHUTI010009837">
    <property type="protein sequence ID" value="MED6234524.1"/>
    <property type="molecule type" value="Genomic_DNA"/>
</dbReference>